<evidence type="ECO:0000259" key="1">
    <source>
        <dbReference type="Pfam" id="PF02617"/>
    </source>
</evidence>
<accession>A0ABQ5SGH6</accession>
<sequence>IPTTDRLVAINIPLFVLIYLSKQLGVFPQEMATSVLRPPPVTVAPRAPSLAVAALPRLPCWGLRRASFDNTSRLRQNTRSCVQMRAGRPGLLDSPTITSQPEQGTERVYKRPPIYKVFLHNDNYNKREYVVKVLLKVVQEISVDDAVTVMQEAHETGVALVVACPQENAERYCEGLRLNGLTSTIEPAGC</sequence>
<dbReference type="Proteomes" id="UP001165090">
    <property type="component" value="Unassembled WGS sequence"/>
</dbReference>
<dbReference type="HAMAP" id="MF_00302">
    <property type="entry name" value="ClpS"/>
    <property type="match status" value="1"/>
</dbReference>
<dbReference type="PANTHER" id="PTHR33473">
    <property type="entry name" value="ATP-DEPENDENT CLP PROTEASE ADAPTER PROTEIN CLPS1, CHLOROPLASTIC"/>
    <property type="match status" value="1"/>
</dbReference>
<proteinExistence type="inferred from homology"/>
<dbReference type="Pfam" id="PF02617">
    <property type="entry name" value="ClpS"/>
    <property type="match status" value="1"/>
</dbReference>
<gene>
    <name evidence="2" type="ORF">VaNZ11_012936</name>
</gene>
<dbReference type="Gene3D" id="3.30.1390.10">
    <property type="match status" value="1"/>
</dbReference>
<feature type="non-terminal residue" evidence="2">
    <location>
        <position position="1"/>
    </location>
</feature>
<feature type="domain" description="Adaptor protein ClpS core" evidence="1">
    <location>
        <begin position="110"/>
        <end position="177"/>
    </location>
</feature>
<dbReference type="EMBL" id="BSDZ01000080">
    <property type="protein sequence ID" value="GLI68494.1"/>
    <property type="molecule type" value="Genomic_DNA"/>
</dbReference>
<reference evidence="2 3" key="1">
    <citation type="journal article" date="2023" name="IScience">
        <title>Expanded male sex-determining region conserved during the evolution of homothallism in the green alga Volvox.</title>
        <authorList>
            <person name="Yamamoto K."/>
            <person name="Matsuzaki R."/>
            <person name="Mahakham W."/>
            <person name="Heman W."/>
            <person name="Sekimoto H."/>
            <person name="Kawachi M."/>
            <person name="Minakuchi Y."/>
            <person name="Toyoda A."/>
            <person name="Nozaki H."/>
        </authorList>
    </citation>
    <scope>NUCLEOTIDE SEQUENCE [LARGE SCALE GENOMIC DNA]</scope>
    <source>
        <strain evidence="2 3">NIES-4468</strain>
    </source>
</reference>
<dbReference type="InterPro" id="IPR003769">
    <property type="entry name" value="ClpS_core"/>
</dbReference>
<evidence type="ECO:0000313" key="3">
    <source>
        <dbReference type="Proteomes" id="UP001165090"/>
    </source>
</evidence>
<comment type="caution">
    <text evidence="2">The sequence shown here is derived from an EMBL/GenBank/DDBJ whole genome shotgun (WGS) entry which is preliminary data.</text>
</comment>
<protein>
    <recommendedName>
        <fullName evidence="1">Adaptor protein ClpS core domain-containing protein</fullName>
    </recommendedName>
</protein>
<organism evidence="2 3">
    <name type="scientific">Volvox africanus</name>
    <dbReference type="NCBI Taxonomy" id="51714"/>
    <lineage>
        <taxon>Eukaryota</taxon>
        <taxon>Viridiplantae</taxon>
        <taxon>Chlorophyta</taxon>
        <taxon>core chlorophytes</taxon>
        <taxon>Chlorophyceae</taxon>
        <taxon>CS clade</taxon>
        <taxon>Chlamydomonadales</taxon>
        <taxon>Volvocaceae</taxon>
        <taxon>Volvox</taxon>
    </lineage>
</organism>
<evidence type="ECO:0000313" key="2">
    <source>
        <dbReference type="EMBL" id="GLI68494.1"/>
    </source>
</evidence>
<keyword evidence="3" id="KW-1185">Reference proteome</keyword>
<dbReference type="InterPro" id="IPR022935">
    <property type="entry name" value="ClpS"/>
</dbReference>
<name>A0ABQ5SGH6_9CHLO</name>
<dbReference type="SUPFAM" id="SSF54736">
    <property type="entry name" value="ClpS-like"/>
    <property type="match status" value="1"/>
</dbReference>
<dbReference type="InterPro" id="IPR014719">
    <property type="entry name" value="Ribosomal_bL12_C/ClpS-like"/>
</dbReference>
<dbReference type="PANTHER" id="PTHR33473:SF17">
    <property type="entry name" value="ATP-DEPENDENT CLP PROTEASE ADAPTER PROTEIN CLPS1, CHLOROPLASTIC"/>
    <property type="match status" value="1"/>
</dbReference>